<dbReference type="PANTHER" id="PTHR10543">
    <property type="entry name" value="BETA-CAROTENE DIOXYGENASE"/>
    <property type="match status" value="1"/>
</dbReference>
<dbReference type="OrthoDB" id="1069523at2759"/>
<dbReference type="GO" id="GO:0016121">
    <property type="term" value="P:carotene catabolic process"/>
    <property type="evidence" value="ECO:0007669"/>
    <property type="project" value="TreeGrafter"/>
</dbReference>
<feature type="binding site" evidence="5">
    <location>
        <position position="222"/>
    </location>
    <ligand>
        <name>Fe cation</name>
        <dbReference type="ChEBI" id="CHEBI:24875"/>
        <note>catalytic</note>
    </ligand>
</feature>
<comment type="cofactor">
    <cofactor evidence="5">
        <name>Fe(2+)</name>
        <dbReference type="ChEBI" id="CHEBI:29033"/>
    </cofactor>
    <text evidence="5">Binds 1 Fe(2+) ion per subunit.</text>
</comment>
<sequence>MTPKKEDRRHPYFSGNYAPIYTVQHSHPCEFQGEIPDELIGGQYVRNGSNSLQDDEHQDLHWFDGDGMLSGVFFKRVSGSTVRPLYSNRYILTDVHCATAQYPRFNPILTSVATLINPLVSPLKVFLGLLRSIALILSSFIGFVVRPVRRIGSANTNILFHDGRALATNEIGPPMRVYLPSLQTVGWFTGSTAEGEPPAKIPGPSFGGPGIEGFYNEMTTAHPRVDPSTGELLLFHSTFIFPFVHYSIVPPGRAGKHVSYLNQPVPGYTSGKLIHDFGVSRKHTIMLDLPISLDPVNMTRNKPIIEYNPQGHTRFGVFPRYCPAQITWYETDPCCIIHTVNSWDESVSCGTRVHMLVCRMNSAAHLYHMGDLDAPPEAIALSPECRLYYYQFPAHGSANITEQWALSAIPFEFPHVPQHLEMTAARFVYGCSMREGNFAGTHKSSIKIDCIVKIDVQRLLQQAECQPKTQVTGCVDHRSIKEIMATGSEDDPIQVFALPHGWYAQECSFVPREGGTVEDDGWLVTYVFDESQLDANGNAPTTSRSELWVIDARTMRDIVARVLLPQRVPYGMHGNWFSEEQVLNQREIEEFRSLD</sequence>
<dbReference type="EMBL" id="ML735250">
    <property type="protein sequence ID" value="KAE8390910.1"/>
    <property type="molecule type" value="Genomic_DNA"/>
</dbReference>
<evidence type="ECO:0000256" key="5">
    <source>
        <dbReference type="PIRSR" id="PIRSR604294-1"/>
    </source>
</evidence>
<dbReference type="InterPro" id="IPR004294">
    <property type="entry name" value="Carotenoid_Oase"/>
</dbReference>
<dbReference type="Proteomes" id="UP000326877">
    <property type="component" value="Unassembled WGS sequence"/>
</dbReference>
<feature type="binding site" evidence="5">
    <location>
        <position position="573"/>
    </location>
    <ligand>
        <name>Fe cation</name>
        <dbReference type="ChEBI" id="CHEBI:24875"/>
        <note>catalytic</note>
    </ligand>
</feature>
<evidence type="ECO:0000256" key="2">
    <source>
        <dbReference type="ARBA" id="ARBA00022723"/>
    </source>
</evidence>
<evidence type="ECO:0000256" key="3">
    <source>
        <dbReference type="ARBA" id="ARBA00023002"/>
    </source>
</evidence>
<gene>
    <name evidence="6" type="ORF">BDV23DRAFT_183029</name>
</gene>
<accession>A0A5N7C9U5</accession>
<dbReference type="AlphaFoldDB" id="A0A5N7C9U5"/>
<keyword evidence="4 5" id="KW-0408">Iron</keyword>
<feature type="binding site" evidence="5">
    <location>
        <position position="338"/>
    </location>
    <ligand>
        <name>Fe cation</name>
        <dbReference type="ChEBI" id="CHEBI:24875"/>
        <note>catalytic</note>
    </ligand>
</feature>
<protein>
    <submittedName>
        <fullName evidence="6">Carotenoid oxygenase</fullName>
    </submittedName>
</protein>
<dbReference type="PANTHER" id="PTHR10543:SF89">
    <property type="entry name" value="CAROTENOID 9,10(9',10')-CLEAVAGE DIOXYGENASE 1"/>
    <property type="match status" value="1"/>
</dbReference>
<evidence type="ECO:0000313" key="6">
    <source>
        <dbReference type="EMBL" id="KAE8390910.1"/>
    </source>
</evidence>
<organism evidence="6">
    <name type="scientific">Petromyces alliaceus</name>
    <name type="common">Aspergillus alliaceus</name>
    <dbReference type="NCBI Taxonomy" id="209559"/>
    <lineage>
        <taxon>Eukaryota</taxon>
        <taxon>Fungi</taxon>
        <taxon>Dikarya</taxon>
        <taxon>Ascomycota</taxon>
        <taxon>Pezizomycotina</taxon>
        <taxon>Eurotiomycetes</taxon>
        <taxon>Eurotiomycetidae</taxon>
        <taxon>Eurotiales</taxon>
        <taxon>Aspergillaceae</taxon>
        <taxon>Aspergillus</taxon>
        <taxon>Aspergillus subgen. Circumdati</taxon>
    </lineage>
</organism>
<evidence type="ECO:0000256" key="1">
    <source>
        <dbReference type="ARBA" id="ARBA00006787"/>
    </source>
</evidence>
<proteinExistence type="inferred from homology"/>
<reference evidence="6" key="1">
    <citation type="submission" date="2019-04" db="EMBL/GenBank/DDBJ databases">
        <title>Friends and foes A comparative genomics studyof 23 Aspergillus species from section Flavi.</title>
        <authorList>
            <consortium name="DOE Joint Genome Institute"/>
            <person name="Kjaerbolling I."/>
            <person name="Vesth T."/>
            <person name="Frisvad J.C."/>
            <person name="Nybo J.L."/>
            <person name="Theobald S."/>
            <person name="Kildgaard S."/>
            <person name="Isbrandt T."/>
            <person name="Kuo A."/>
            <person name="Sato A."/>
            <person name="Lyhne E.K."/>
            <person name="Kogle M.E."/>
            <person name="Wiebenga A."/>
            <person name="Kun R.S."/>
            <person name="Lubbers R.J."/>
            <person name="Makela M.R."/>
            <person name="Barry K."/>
            <person name="Chovatia M."/>
            <person name="Clum A."/>
            <person name="Daum C."/>
            <person name="Haridas S."/>
            <person name="He G."/>
            <person name="LaButti K."/>
            <person name="Lipzen A."/>
            <person name="Mondo S."/>
            <person name="Riley R."/>
            <person name="Salamov A."/>
            <person name="Simmons B.A."/>
            <person name="Magnuson J.K."/>
            <person name="Henrissat B."/>
            <person name="Mortensen U.H."/>
            <person name="Larsen T.O."/>
            <person name="Devries R.P."/>
            <person name="Grigoriev I.V."/>
            <person name="Machida M."/>
            <person name="Baker S.E."/>
            <person name="Andersen M.R."/>
        </authorList>
    </citation>
    <scope>NUCLEOTIDE SEQUENCE [LARGE SCALE GENOMIC DNA]</scope>
    <source>
        <strain evidence="6">IBT 14317</strain>
    </source>
</reference>
<dbReference type="Pfam" id="PF03055">
    <property type="entry name" value="RPE65"/>
    <property type="match status" value="1"/>
</dbReference>
<dbReference type="GO" id="GO:0046872">
    <property type="term" value="F:metal ion binding"/>
    <property type="evidence" value="ECO:0007669"/>
    <property type="project" value="UniProtKB-KW"/>
</dbReference>
<comment type="similarity">
    <text evidence="1">Belongs to the carotenoid oxygenase family.</text>
</comment>
<dbReference type="GO" id="GO:0010436">
    <property type="term" value="F:carotenoid dioxygenase activity"/>
    <property type="evidence" value="ECO:0007669"/>
    <property type="project" value="TreeGrafter"/>
</dbReference>
<keyword evidence="2 5" id="KW-0479">Metal-binding</keyword>
<name>A0A5N7C9U5_PETAA</name>
<feature type="binding site" evidence="5">
    <location>
        <position position="275"/>
    </location>
    <ligand>
        <name>Fe cation</name>
        <dbReference type="ChEBI" id="CHEBI:24875"/>
        <note>catalytic</note>
    </ligand>
</feature>
<keyword evidence="3" id="KW-0560">Oxidoreductase</keyword>
<evidence type="ECO:0000256" key="4">
    <source>
        <dbReference type="ARBA" id="ARBA00023004"/>
    </source>
</evidence>